<keyword evidence="1" id="KW-0472">Membrane</keyword>
<dbReference type="Pfam" id="PF19814">
    <property type="entry name" value="DUF6297"/>
    <property type="match status" value="1"/>
</dbReference>
<feature type="transmembrane region" description="Helical" evidence="1">
    <location>
        <begin position="338"/>
        <end position="358"/>
    </location>
</feature>
<feature type="transmembrane region" description="Helical" evidence="1">
    <location>
        <begin position="314"/>
        <end position="332"/>
    </location>
</feature>
<name>A0ABV5NYL0_9ACTN</name>
<keyword evidence="3" id="KW-1185">Reference proteome</keyword>
<keyword evidence="1" id="KW-0812">Transmembrane</keyword>
<feature type="transmembrane region" description="Helical" evidence="1">
    <location>
        <begin position="379"/>
        <end position="402"/>
    </location>
</feature>
<feature type="transmembrane region" description="Helical" evidence="1">
    <location>
        <begin position="183"/>
        <end position="202"/>
    </location>
</feature>
<dbReference type="EMBL" id="JBHMCF010000042">
    <property type="protein sequence ID" value="MFB9475408.1"/>
    <property type="molecule type" value="Genomic_DNA"/>
</dbReference>
<proteinExistence type="predicted"/>
<feature type="transmembrane region" description="Helical" evidence="1">
    <location>
        <begin position="31"/>
        <end position="52"/>
    </location>
</feature>
<dbReference type="RefSeq" id="WP_379484736.1">
    <property type="nucleotide sequence ID" value="NZ_JBHMCF010000042.1"/>
</dbReference>
<reference evidence="2 3" key="1">
    <citation type="submission" date="2024-09" db="EMBL/GenBank/DDBJ databases">
        <authorList>
            <person name="Sun Q."/>
            <person name="Mori K."/>
        </authorList>
    </citation>
    <scope>NUCLEOTIDE SEQUENCE [LARGE SCALE GENOMIC DNA]</scope>
    <source>
        <strain evidence="2 3">JCM 3324</strain>
    </source>
</reference>
<keyword evidence="1" id="KW-1133">Transmembrane helix</keyword>
<evidence type="ECO:0000313" key="3">
    <source>
        <dbReference type="Proteomes" id="UP001589568"/>
    </source>
</evidence>
<evidence type="ECO:0000313" key="2">
    <source>
        <dbReference type="EMBL" id="MFB9475408.1"/>
    </source>
</evidence>
<sequence length="510" mass="51868">MTEYGVRAVRTYLRSRGPAPASVLDRYVTGFCLLMAVMVLGHPLAGVFAGLAGPVDPGRVGAGAALLSLALAGFLAGARTAGPVVLNGPDASWLLLSPLNRRDLLARPARTLGVVALVAGLLFGVGLLAVLGAPDQLVWRVLAALVLGVATTVGGMALAVLGQAGQAAHAGRAGQAGQPWQPWQLWLTVAIVALLVLAAVAVTNQLRTVLTVAAHAPLPALAATAAGAVVTAGLLARHAWRSLDRIPTLTLTTASTRAGHVASATASLDTSALTWIVEDNHWRARRLGSRRWPRLSGPLAPAWQDWRRLARRPGWLATIAGTSVLPAVFAQAGAPPAALAMAVLVGGLAVAATATSGARRDAGNPALARLIGTAHRPTLAARAVLPALLSGTWTSLALLLTGLSGAANLPLSDVAPLGLVVAPALAAAALRMARRAPVDHSMPIIETPGGPIPTGILKWSATGPDLALIGSLPALIALTTPGVATAPYLAAQAVWSAVVLAGYVWRGRAR</sequence>
<gene>
    <name evidence="2" type="ORF">ACFFR3_38465</name>
</gene>
<feature type="transmembrane region" description="Helical" evidence="1">
    <location>
        <begin position="111"/>
        <end position="131"/>
    </location>
</feature>
<dbReference type="InterPro" id="IPR046264">
    <property type="entry name" value="DUF6297"/>
</dbReference>
<organism evidence="2 3">
    <name type="scientific">Nonomuraea salmonea</name>
    <dbReference type="NCBI Taxonomy" id="46181"/>
    <lineage>
        <taxon>Bacteria</taxon>
        <taxon>Bacillati</taxon>
        <taxon>Actinomycetota</taxon>
        <taxon>Actinomycetes</taxon>
        <taxon>Streptosporangiales</taxon>
        <taxon>Streptosporangiaceae</taxon>
        <taxon>Nonomuraea</taxon>
    </lineage>
</organism>
<protein>
    <submittedName>
        <fullName evidence="2">DUF6297 family protein</fullName>
    </submittedName>
</protein>
<accession>A0ABV5NYL0</accession>
<feature type="transmembrane region" description="Helical" evidence="1">
    <location>
        <begin position="214"/>
        <end position="236"/>
    </location>
</feature>
<comment type="caution">
    <text evidence="2">The sequence shown here is derived from an EMBL/GenBank/DDBJ whole genome shotgun (WGS) entry which is preliminary data.</text>
</comment>
<evidence type="ECO:0000256" key="1">
    <source>
        <dbReference type="SAM" id="Phobius"/>
    </source>
</evidence>
<dbReference type="Proteomes" id="UP001589568">
    <property type="component" value="Unassembled WGS sequence"/>
</dbReference>
<feature type="transmembrane region" description="Helical" evidence="1">
    <location>
        <begin position="137"/>
        <end position="162"/>
    </location>
</feature>
<feature type="transmembrane region" description="Helical" evidence="1">
    <location>
        <begin position="489"/>
        <end position="505"/>
    </location>
</feature>
<feature type="transmembrane region" description="Helical" evidence="1">
    <location>
        <begin position="58"/>
        <end position="78"/>
    </location>
</feature>